<dbReference type="AlphaFoldDB" id="A0A7J6EYE4"/>
<proteinExistence type="predicted"/>
<name>A0A7J6EYE4_CANSA</name>
<protein>
    <recommendedName>
        <fullName evidence="1">RNase H type-1 domain-containing protein</fullName>
    </recommendedName>
</protein>
<evidence type="ECO:0000313" key="3">
    <source>
        <dbReference type="Proteomes" id="UP000525078"/>
    </source>
</evidence>
<gene>
    <name evidence="2" type="ORF">F8388_016585</name>
</gene>
<feature type="domain" description="RNase H type-1" evidence="1">
    <location>
        <begin position="221"/>
        <end position="274"/>
    </location>
</feature>
<evidence type="ECO:0000313" key="2">
    <source>
        <dbReference type="EMBL" id="KAF4363457.1"/>
    </source>
</evidence>
<dbReference type="Proteomes" id="UP000525078">
    <property type="component" value="Unassembled WGS sequence"/>
</dbReference>
<dbReference type="EMBL" id="JAATIP010000175">
    <property type="protein sequence ID" value="KAF4363457.1"/>
    <property type="molecule type" value="Genomic_DNA"/>
</dbReference>
<sequence length="281" mass="30013">MNMNSVSVPVSGPGSQVWSLSWVPSSVPGPDPGSGPSWVRVQVPVLVPSWVLSPSLDPSSGRGSSPGSWTQSVSEFQSQVCVWVSVQVRVPGPRFGFGSGSGSGSRSGSGSQVQVWVWVLGSGLSPGLGSRSRSQVSVRVQVHVPRHPSLGRGEADLIQDPISIRRFQISDATLDHNYYNTGLGLILKKGSNQVLPSASIQKPGDPASIFAEGQALLEDFLHIVSKVNGQWQDNSALSSLVLKIRQSFSNFPATSLHHISRQFNIDAHSSAKDALMQRKDE</sequence>
<reference evidence="2 3" key="1">
    <citation type="journal article" date="2020" name="bioRxiv">
        <title>Sequence and annotation of 42 cannabis genomes reveals extensive copy number variation in cannabinoid synthesis and pathogen resistance genes.</title>
        <authorList>
            <person name="Mckernan K.J."/>
            <person name="Helbert Y."/>
            <person name="Kane L.T."/>
            <person name="Ebling H."/>
            <person name="Zhang L."/>
            <person name="Liu B."/>
            <person name="Eaton Z."/>
            <person name="Mclaughlin S."/>
            <person name="Kingan S."/>
            <person name="Baybayan P."/>
            <person name="Concepcion G."/>
            <person name="Jordan M."/>
            <person name="Riva A."/>
            <person name="Barbazuk W."/>
            <person name="Harkins T."/>
        </authorList>
    </citation>
    <scope>NUCLEOTIDE SEQUENCE [LARGE SCALE GENOMIC DNA]</scope>
    <source>
        <strain evidence="3">cv. Jamaican Lion 4</strain>
        <tissue evidence="2">Leaf</tissue>
    </source>
</reference>
<dbReference type="InterPro" id="IPR002156">
    <property type="entry name" value="RNaseH_domain"/>
</dbReference>
<dbReference type="GO" id="GO:0003676">
    <property type="term" value="F:nucleic acid binding"/>
    <property type="evidence" value="ECO:0007669"/>
    <property type="project" value="InterPro"/>
</dbReference>
<evidence type="ECO:0000259" key="1">
    <source>
        <dbReference type="Pfam" id="PF13456"/>
    </source>
</evidence>
<comment type="caution">
    <text evidence="2">The sequence shown here is derived from an EMBL/GenBank/DDBJ whole genome shotgun (WGS) entry which is preliminary data.</text>
</comment>
<organism evidence="2 3">
    <name type="scientific">Cannabis sativa</name>
    <name type="common">Hemp</name>
    <name type="synonym">Marijuana</name>
    <dbReference type="NCBI Taxonomy" id="3483"/>
    <lineage>
        <taxon>Eukaryota</taxon>
        <taxon>Viridiplantae</taxon>
        <taxon>Streptophyta</taxon>
        <taxon>Embryophyta</taxon>
        <taxon>Tracheophyta</taxon>
        <taxon>Spermatophyta</taxon>
        <taxon>Magnoliopsida</taxon>
        <taxon>eudicotyledons</taxon>
        <taxon>Gunneridae</taxon>
        <taxon>Pentapetalae</taxon>
        <taxon>rosids</taxon>
        <taxon>fabids</taxon>
        <taxon>Rosales</taxon>
        <taxon>Cannabaceae</taxon>
        <taxon>Cannabis</taxon>
    </lineage>
</organism>
<dbReference type="Pfam" id="PF13456">
    <property type="entry name" value="RVT_3"/>
    <property type="match status" value="1"/>
</dbReference>
<accession>A0A7J6EYE4</accession>
<dbReference type="GO" id="GO:0004523">
    <property type="term" value="F:RNA-DNA hybrid ribonuclease activity"/>
    <property type="evidence" value="ECO:0007669"/>
    <property type="project" value="InterPro"/>
</dbReference>